<feature type="domain" description="4Fe-4S ferredoxin-type" evidence="4">
    <location>
        <begin position="447"/>
        <end position="477"/>
    </location>
</feature>
<dbReference type="RefSeq" id="WP_025801870.1">
    <property type="nucleotide sequence ID" value="NZ_CP053842.1"/>
</dbReference>
<keyword evidence="1" id="KW-0479">Metal-binding</keyword>
<dbReference type="EMBL" id="CP063078">
    <property type="protein sequence ID" value="QOQ88053.1"/>
    <property type="molecule type" value="Genomic_DNA"/>
</dbReference>
<keyword evidence="6" id="KW-1185">Reference proteome</keyword>
<feature type="domain" description="4Fe-4S ferredoxin-type" evidence="4">
    <location>
        <begin position="230"/>
        <end position="259"/>
    </location>
</feature>
<dbReference type="InterPro" id="IPR017896">
    <property type="entry name" value="4Fe4S_Fe-S-bd"/>
</dbReference>
<dbReference type="Gene3D" id="3.30.70.20">
    <property type="match status" value="2"/>
</dbReference>
<evidence type="ECO:0000256" key="2">
    <source>
        <dbReference type="ARBA" id="ARBA00023004"/>
    </source>
</evidence>
<evidence type="ECO:0000259" key="4">
    <source>
        <dbReference type="PROSITE" id="PS51379"/>
    </source>
</evidence>
<organism evidence="5 6">
    <name type="scientific">Campylobacter corcagiensis</name>
    <dbReference type="NCBI Taxonomy" id="1448857"/>
    <lineage>
        <taxon>Bacteria</taxon>
        <taxon>Pseudomonadati</taxon>
        <taxon>Campylobacterota</taxon>
        <taxon>Epsilonproteobacteria</taxon>
        <taxon>Campylobacterales</taxon>
        <taxon>Campylobacteraceae</taxon>
        <taxon>Campylobacter</taxon>
    </lineage>
</organism>
<dbReference type="GO" id="GO:0051536">
    <property type="term" value="F:iron-sulfur cluster binding"/>
    <property type="evidence" value="ECO:0007669"/>
    <property type="project" value="UniProtKB-KW"/>
</dbReference>
<dbReference type="AlphaFoldDB" id="A0A7M1LI57"/>
<keyword evidence="2" id="KW-0408">Iron</keyword>
<accession>A0A7M1LI57</accession>
<name>A0A7M1LI57_9BACT</name>
<dbReference type="Pfam" id="PF13237">
    <property type="entry name" value="Fer4_10"/>
    <property type="match status" value="1"/>
</dbReference>
<dbReference type="Proteomes" id="UP000594749">
    <property type="component" value="Chromosome"/>
</dbReference>
<sequence length="567" mass="64572">MREFVFLDDFDSKIITPDEIEFITKPNDEQYLVSNSNRVRSEIFAPEINFYAKMSQDDTLTKSKNLSLLYEVRARVFDTARDIDYQKEIGNNVLIISDSDESDTIEFIKQYNFKVVALSHAEVKFLYGEMGDLFVTILRENDEFEVEADFVLVREAKEYMLRQSGVVEISRMTDDEILDYLQKRSPLYKYKSAITYDSTICQYHGRRSEHCAKCVEICPTVAILKDDEKKELVFNHIDCHECGGCVAVCPSGAMDYAKFPRDAFYDVAKMYKDKKIVITPRIMDIDRCDAILPKGFLPFAIEGEKFLSETHYLTLLQESGASLIYYSDVLSPGTMEAIELVNGIIKAKFDKVGIYVATDEIELRQALKNSDFIDGLYYTAQENTLAKREIFAKRVKHIVGDDDLGVVKSGEWVRYGQVYINQDSCTLCLSCVGACNVGALVADEITNSIKFNPSICTTCGYCEMSCAEKDTIKLERSGYELRPSYFEFKELARDSLFACIECGKEFATSKSVMKIAQMLAPLWSNDPIKAKTLYCCGDCKAKIMIKEQIKDDLALRKSIEDEVKNAR</sequence>
<evidence type="ECO:0000313" key="5">
    <source>
        <dbReference type="EMBL" id="QOQ88053.1"/>
    </source>
</evidence>
<dbReference type="SUPFAM" id="SSF54862">
    <property type="entry name" value="4Fe-4S ferredoxins"/>
    <property type="match status" value="2"/>
</dbReference>
<evidence type="ECO:0000313" key="6">
    <source>
        <dbReference type="Proteomes" id="UP000594749"/>
    </source>
</evidence>
<dbReference type="InterPro" id="IPR017900">
    <property type="entry name" value="4Fe4S_Fe_S_CS"/>
</dbReference>
<feature type="domain" description="4Fe-4S ferredoxin-type" evidence="4">
    <location>
        <begin position="416"/>
        <end position="445"/>
    </location>
</feature>
<evidence type="ECO:0000256" key="1">
    <source>
        <dbReference type="ARBA" id="ARBA00022723"/>
    </source>
</evidence>
<dbReference type="GO" id="GO:0046872">
    <property type="term" value="F:metal ion binding"/>
    <property type="evidence" value="ECO:0007669"/>
    <property type="project" value="UniProtKB-KW"/>
</dbReference>
<dbReference type="PROSITE" id="PS00198">
    <property type="entry name" value="4FE4S_FER_1"/>
    <property type="match status" value="1"/>
</dbReference>
<proteinExistence type="predicted"/>
<reference evidence="5 6" key="1">
    <citation type="submission" date="2020-10" db="EMBL/GenBank/DDBJ databases">
        <title>Campylobacter and Helicobacter PacBio genomes.</title>
        <authorList>
            <person name="Lane C."/>
        </authorList>
    </citation>
    <scope>NUCLEOTIDE SEQUENCE [LARGE SCALE GENOMIC DNA]</scope>
    <source>
        <strain evidence="5 6">2016D-0077</strain>
    </source>
</reference>
<evidence type="ECO:0000256" key="3">
    <source>
        <dbReference type="ARBA" id="ARBA00023014"/>
    </source>
</evidence>
<protein>
    <submittedName>
        <fullName evidence="5">4Fe-4S dicluster domain-containing protein</fullName>
    </submittedName>
</protein>
<dbReference type="PROSITE" id="PS51379">
    <property type="entry name" value="4FE4S_FER_2"/>
    <property type="match status" value="3"/>
</dbReference>
<dbReference type="Pfam" id="PF12838">
    <property type="entry name" value="Fer4_7"/>
    <property type="match status" value="1"/>
</dbReference>
<gene>
    <name evidence="5" type="ORF">IMC76_04485</name>
</gene>
<keyword evidence="3" id="KW-0411">Iron-sulfur</keyword>
<dbReference type="OrthoDB" id="9808559at2"/>